<organism evidence="1 2">
    <name type="scientific">Pseudomonas fluorescens</name>
    <dbReference type="NCBI Taxonomy" id="294"/>
    <lineage>
        <taxon>Bacteria</taxon>
        <taxon>Pseudomonadati</taxon>
        <taxon>Pseudomonadota</taxon>
        <taxon>Gammaproteobacteria</taxon>
        <taxon>Pseudomonadales</taxon>
        <taxon>Pseudomonadaceae</taxon>
        <taxon>Pseudomonas</taxon>
    </lineage>
</organism>
<evidence type="ECO:0000313" key="2">
    <source>
        <dbReference type="Proteomes" id="UP000059425"/>
    </source>
</evidence>
<reference evidence="2" key="1">
    <citation type="submission" date="2015-09" db="EMBL/GenBank/DDBJ databases">
        <title>Whole genome sequence of Pseudomonas fluorescens FW300-N2C3.</title>
        <authorList>
            <person name="Ray J."/>
            <person name="Melnyk R."/>
            <person name="Deutschbauer A."/>
        </authorList>
    </citation>
    <scope>NUCLEOTIDE SEQUENCE [LARGE SCALE GENOMIC DNA]</scope>
    <source>
        <strain evidence="2">FW300-N2C3</strain>
    </source>
</reference>
<dbReference type="Proteomes" id="UP000059425">
    <property type="component" value="Chromosome"/>
</dbReference>
<dbReference type="EMBL" id="CP012831">
    <property type="protein sequence ID" value="ALI09397.1"/>
    <property type="molecule type" value="Genomic_DNA"/>
</dbReference>
<proteinExistence type="predicted"/>
<accession>A0A0N9X162</accession>
<reference evidence="1 2" key="2">
    <citation type="journal article" date="2018" name="Nature">
        <title>Mutant phenotypes for thousands of bacterial genes of unknown function.</title>
        <authorList>
            <person name="Price M.N."/>
            <person name="Wetmore K.M."/>
            <person name="Waters R.J."/>
            <person name="Callaghan M."/>
            <person name="Ray J."/>
            <person name="Liu H."/>
            <person name="Kuehl J.V."/>
            <person name="Melnyk R.A."/>
            <person name="Lamson J.S."/>
            <person name="Suh Y."/>
            <person name="Carlson H.K."/>
            <person name="Esquivel Z."/>
            <person name="Sadeeshkumar H."/>
            <person name="Chakraborty R."/>
            <person name="Zane G.M."/>
            <person name="Rubin B.E."/>
            <person name="Wall J.D."/>
            <person name="Visel A."/>
            <person name="Bristow J."/>
            <person name="Blow M.J."/>
            <person name="Arkin A.P."/>
            <person name="Deutschbauer A.M."/>
        </authorList>
    </citation>
    <scope>NUCLEOTIDE SEQUENCE [LARGE SCALE GENOMIC DNA]</scope>
    <source>
        <strain evidence="1 2">FW300-N2C3</strain>
    </source>
</reference>
<evidence type="ECO:0000313" key="1">
    <source>
        <dbReference type="EMBL" id="ALI09397.1"/>
    </source>
</evidence>
<protein>
    <submittedName>
        <fullName evidence="1">Uncharacterized protein</fullName>
    </submittedName>
</protein>
<name>A0A0N9X162_PSEFL</name>
<sequence>MKNNAQITLPAQRHFSIGNWSFLELTVSPTLYKRDHDNEPFAYYEVSKISSTGGRYSTDVRTNDYGQRYSYATASHELLFKSASAEYRFNATKFGNQVTYSTHSPGASVEAFYFIFDDFLRMIELTMRKPGEPAEGKRDEADRECEVQINGQIIQYSSAEPVHPAPQKKVSQIVFADTDKFSFLSNVNLYFSGCDVYLEESPGKVKRVDRHGEGNPSAATNYYLTPDKGYPPGITSLTIKDGFSETTAIVEFDHDTHNKQVTMTIKSFTNRLCDIRAFTYNEHHFPNAICIAL</sequence>
<gene>
    <name evidence="1" type="ORF">AO356_22120</name>
</gene>
<dbReference type="OrthoDB" id="6996182at2"/>
<dbReference type="AlphaFoldDB" id="A0A0N9X162"/>
<dbReference type="RefSeq" id="WP_060741557.1">
    <property type="nucleotide sequence ID" value="NZ_CP012831.1"/>
</dbReference>